<evidence type="ECO:0000256" key="9">
    <source>
        <dbReference type="ARBA" id="ARBA00023004"/>
    </source>
</evidence>
<dbReference type="InterPro" id="IPR044940">
    <property type="entry name" value="NOS_dom_2"/>
</dbReference>
<dbReference type="EC" id="1.14.14.47" evidence="4 11"/>
<gene>
    <name evidence="14" type="ORF">H1191_02050</name>
</gene>
<keyword evidence="15" id="KW-1185">Reference proteome</keyword>
<proteinExistence type="inferred from homology"/>
<evidence type="ECO:0000256" key="6">
    <source>
        <dbReference type="ARBA" id="ARBA00022617"/>
    </source>
</evidence>
<evidence type="ECO:0000313" key="14">
    <source>
        <dbReference type="EMBL" id="MBA4493097.1"/>
    </source>
</evidence>
<evidence type="ECO:0000256" key="12">
    <source>
        <dbReference type="PIRSR" id="PIRSR037219-1"/>
    </source>
</evidence>
<evidence type="ECO:0000256" key="3">
    <source>
        <dbReference type="ARBA" id="ARBA00005411"/>
    </source>
</evidence>
<dbReference type="EMBL" id="JACEIQ010000001">
    <property type="protein sequence ID" value="MBA4493097.1"/>
    <property type="molecule type" value="Genomic_DNA"/>
</dbReference>
<dbReference type="Gene3D" id="3.90.340.10">
    <property type="entry name" value="Nitric Oxide Synthase, Chain A, domain 1"/>
    <property type="match status" value="1"/>
</dbReference>
<evidence type="ECO:0000313" key="15">
    <source>
        <dbReference type="Proteomes" id="UP000535491"/>
    </source>
</evidence>
<comment type="caution">
    <text evidence="14">The sequence shown here is derived from an EMBL/GenBank/DDBJ whole genome shotgun (WGS) entry which is preliminary data.</text>
</comment>
<evidence type="ECO:0000256" key="10">
    <source>
        <dbReference type="ARBA" id="ARBA00048713"/>
    </source>
</evidence>
<dbReference type="GO" id="GO:0020037">
    <property type="term" value="F:heme binding"/>
    <property type="evidence" value="ECO:0007669"/>
    <property type="project" value="InterPro"/>
</dbReference>
<dbReference type="GO" id="GO:0046872">
    <property type="term" value="F:metal ion binding"/>
    <property type="evidence" value="ECO:0007669"/>
    <property type="project" value="UniProtKB-KW"/>
</dbReference>
<keyword evidence="8 11" id="KW-0560">Oxidoreductase</keyword>
<keyword evidence="7 11" id="KW-0479">Metal-binding</keyword>
<keyword evidence="6 11" id="KW-0349">Heme</keyword>
<evidence type="ECO:0000256" key="2">
    <source>
        <dbReference type="ARBA" id="ARBA00002642"/>
    </source>
</evidence>
<evidence type="ECO:0000256" key="4">
    <source>
        <dbReference type="ARBA" id="ARBA00012735"/>
    </source>
</evidence>
<comment type="function">
    <text evidence="2 11">Catalyzes the production of nitric oxide.</text>
</comment>
<dbReference type="AlphaFoldDB" id="A0A7W2A7F7"/>
<dbReference type="Gene3D" id="3.90.1230.10">
    <property type="entry name" value="Nitric Oxide Synthase, Chain A, domain 3"/>
    <property type="match status" value="1"/>
</dbReference>
<comment type="cofactor">
    <cofactor evidence="1 11 12">
        <name>heme</name>
        <dbReference type="ChEBI" id="CHEBI:30413"/>
    </cofactor>
</comment>
<dbReference type="GO" id="GO:0006809">
    <property type="term" value="P:nitric oxide biosynthetic process"/>
    <property type="evidence" value="ECO:0007669"/>
    <property type="project" value="InterPro"/>
</dbReference>
<evidence type="ECO:0000259" key="13">
    <source>
        <dbReference type="PROSITE" id="PS60001"/>
    </source>
</evidence>
<dbReference type="PANTHER" id="PTHR43410">
    <property type="entry name" value="NITRIC OXIDE SYNTHASE OXYGENASE"/>
    <property type="match status" value="1"/>
</dbReference>
<evidence type="ECO:0000256" key="8">
    <source>
        <dbReference type="ARBA" id="ARBA00023002"/>
    </source>
</evidence>
<name>A0A7W2A7F7_9BACL</name>
<evidence type="ECO:0000256" key="11">
    <source>
        <dbReference type="PIRNR" id="PIRNR037219"/>
    </source>
</evidence>
<accession>A0A7W2A7F7</accession>
<comment type="miscellaneous">
    <text evidence="11">This protein is similar to the oxygenase domain of eukaryotic nitric oxide synthases but lacks the reductase domain which, in eukaryotes, is responsible for transfer of electrons to the ferric heme during nitric oxide synthesis.</text>
</comment>
<dbReference type="InterPro" id="IPR050607">
    <property type="entry name" value="NOS"/>
</dbReference>
<comment type="subunit">
    <text evidence="11">Homodimer.</text>
</comment>
<feature type="binding site" description="axial binding residue" evidence="12">
    <location>
        <position position="65"/>
    </location>
    <ligand>
        <name>heme</name>
        <dbReference type="ChEBI" id="CHEBI:30413"/>
    </ligand>
    <ligandPart>
        <name>Fe</name>
        <dbReference type="ChEBI" id="CHEBI:18248"/>
    </ligandPart>
</feature>
<evidence type="ECO:0000256" key="7">
    <source>
        <dbReference type="ARBA" id="ARBA00022723"/>
    </source>
</evidence>
<dbReference type="InterPro" id="IPR004030">
    <property type="entry name" value="NOS_N"/>
</dbReference>
<dbReference type="InterPro" id="IPR044944">
    <property type="entry name" value="NOS_dom_3"/>
</dbReference>
<dbReference type="PROSITE" id="PS60001">
    <property type="entry name" value="NOS"/>
    <property type="match status" value="1"/>
</dbReference>
<dbReference type="Gene3D" id="3.90.440.10">
    <property type="entry name" value="Nitric Oxide Synthase,Heme Domain,Chain A domain 2"/>
    <property type="match status" value="1"/>
</dbReference>
<comment type="similarity">
    <text evidence="3 11">Belongs to the NOS family. Bacterial NOS oxygenase subfamily.</text>
</comment>
<feature type="domain" description="Nitric oxide synthase (NOS)" evidence="13">
    <location>
        <begin position="64"/>
        <end position="71"/>
    </location>
</feature>
<dbReference type="InterPro" id="IPR036119">
    <property type="entry name" value="NOS_N_sf"/>
</dbReference>
<dbReference type="RefSeq" id="WP_181750309.1">
    <property type="nucleotide sequence ID" value="NZ_JACEIQ010000001.1"/>
</dbReference>
<protein>
    <recommendedName>
        <fullName evidence="5 11">Nitric oxide synthase oxygenase</fullName>
        <ecNumber evidence="4 11">1.14.14.47</ecNumber>
    </recommendedName>
</protein>
<dbReference type="PANTHER" id="PTHR43410:SF1">
    <property type="entry name" value="NITRIC OXIDE SYNTHASE"/>
    <property type="match status" value="1"/>
</dbReference>
<dbReference type="GO" id="GO:0004517">
    <property type="term" value="F:nitric-oxide synthase activity"/>
    <property type="evidence" value="ECO:0007669"/>
    <property type="project" value="InterPro"/>
</dbReference>
<dbReference type="InterPro" id="IPR017142">
    <property type="entry name" value="Nitric_oxide_synthase_Oase-su"/>
</dbReference>
<dbReference type="CDD" id="cd00575">
    <property type="entry name" value="NOS_oxygenase"/>
    <property type="match status" value="1"/>
</dbReference>
<comment type="catalytic activity">
    <reaction evidence="10">
        <text>3 reduced [flavodoxin] + 2 L-arginine + 4 O2 = 3 oxidized [flavodoxin] + 2 L-citrulline + 2 nitric oxide + 4 H2O + 5 H(+)</text>
        <dbReference type="Rhea" id="RHEA:52324"/>
        <dbReference type="Rhea" id="RHEA-COMP:10622"/>
        <dbReference type="Rhea" id="RHEA-COMP:10623"/>
        <dbReference type="ChEBI" id="CHEBI:15377"/>
        <dbReference type="ChEBI" id="CHEBI:15378"/>
        <dbReference type="ChEBI" id="CHEBI:15379"/>
        <dbReference type="ChEBI" id="CHEBI:16480"/>
        <dbReference type="ChEBI" id="CHEBI:32682"/>
        <dbReference type="ChEBI" id="CHEBI:57618"/>
        <dbReference type="ChEBI" id="CHEBI:57743"/>
        <dbReference type="ChEBI" id="CHEBI:58210"/>
        <dbReference type="EC" id="1.14.14.47"/>
    </reaction>
</comment>
<dbReference type="PIRSF" id="PIRSF037219">
    <property type="entry name" value="NOS_oxygenase"/>
    <property type="match status" value="1"/>
</dbReference>
<evidence type="ECO:0000256" key="1">
    <source>
        <dbReference type="ARBA" id="ARBA00001971"/>
    </source>
</evidence>
<reference evidence="14 15" key="1">
    <citation type="submission" date="2020-07" db="EMBL/GenBank/DDBJ databases">
        <authorList>
            <person name="Feng H."/>
        </authorList>
    </citation>
    <scope>NUCLEOTIDE SEQUENCE [LARGE SCALE GENOMIC DNA]</scope>
    <source>
        <strain evidence="15">s-10</strain>
    </source>
</reference>
<evidence type="ECO:0000256" key="5">
    <source>
        <dbReference type="ARBA" id="ARBA00018859"/>
    </source>
</evidence>
<dbReference type="InterPro" id="IPR044943">
    <property type="entry name" value="NOS_dom_1"/>
</dbReference>
<dbReference type="Pfam" id="PF02898">
    <property type="entry name" value="NO_synthase"/>
    <property type="match status" value="1"/>
</dbReference>
<dbReference type="SUPFAM" id="SSF56512">
    <property type="entry name" value="Nitric oxide (NO) synthase oxygenase domain"/>
    <property type="match status" value="1"/>
</dbReference>
<sequence>MNIYLHKKAENFIRRCYNELGKSDRETYHRLKQIKREIDSYGYYEHTYEELSHGAKMAWRNSNRCIGRLFWNRLNVFDARHLEKENDIFQELLNHIKYATNGGEIRPTITIFKPKINGKEHVRIWNHQLIRYAGYETSDGIVGDPVSISFTKVCMAMGWSGPGTHFDILPLVIQVNGKQPQFFPIPKELVLEVPIRHPHYNLFGDFEVKWYAVPMISDMRLEIGGIHYVAAPFNGWYMGTEIGARNLADEFRYNLLPRVAESLGLNIRSNATLWKDQALVELNIAVLHSFKRYGITIVDHHTAAQQFKAFEKNEAKAGRDLTGDWSWLIPPLSPAATHIFHHQYEDKIMTPNFFYRPYE</sequence>
<organism evidence="14 15">
    <name type="scientific">Paenactinomyces guangxiensis</name>
    <dbReference type="NCBI Taxonomy" id="1490290"/>
    <lineage>
        <taxon>Bacteria</taxon>
        <taxon>Bacillati</taxon>
        <taxon>Bacillota</taxon>
        <taxon>Bacilli</taxon>
        <taxon>Bacillales</taxon>
        <taxon>Thermoactinomycetaceae</taxon>
        <taxon>Paenactinomyces</taxon>
    </lineage>
</organism>
<dbReference type="Proteomes" id="UP000535491">
    <property type="component" value="Unassembled WGS sequence"/>
</dbReference>
<keyword evidence="9 11" id="KW-0408">Iron</keyword>